<evidence type="ECO:0000256" key="7">
    <source>
        <dbReference type="ARBA" id="ARBA00049458"/>
    </source>
</evidence>
<dbReference type="RefSeq" id="XP_030845423.1">
    <property type="nucleotide sequence ID" value="XM_030989563.1"/>
</dbReference>
<feature type="transmembrane region" description="Helical" evidence="9">
    <location>
        <begin position="38"/>
        <end position="63"/>
    </location>
</feature>
<keyword evidence="3 9" id="KW-0812">Transmembrane</keyword>
<feature type="transmembrane region" description="Helical" evidence="9">
    <location>
        <begin position="75"/>
        <end position="95"/>
    </location>
</feature>
<dbReference type="FunCoup" id="A0A7M7P3W3">
    <property type="interactions" value="106"/>
</dbReference>
<sequence>MHVVRMFKVDVAKAVCPRLLPFINGTILYFLLRPEASLWAVACKCLPIVCLCGFVIHEIYLFCKQGLSVFPRYHLAILTGLVLSCIGDGCLVYVNQYFIEGLLFFALAHIMYIYAFGANPFKPSLLIPLMLVGGVVYGFMYPGFAAYELTFLGALYIILIIMMAWRALARVQFGENLWTWTKVAAGVGAILFCISDVVLATNMFRSAIPSSQSIVMTTYYTAQLGIALSVVSHGHSIEKKEK</sequence>
<evidence type="ECO:0000256" key="9">
    <source>
        <dbReference type="SAM" id="Phobius"/>
    </source>
</evidence>
<dbReference type="RefSeq" id="XP_782851.1">
    <property type="nucleotide sequence ID" value="XM_777758.5"/>
</dbReference>
<dbReference type="KEGG" id="spu:115918759"/>
<dbReference type="GO" id="GO:0047408">
    <property type="term" value="F:alkenylglycerophosphocholine hydrolase activity"/>
    <property type="evidence" value="ECO:0007669"/>
    <property type="project" value="UniProtKB-EC"/>
</dbReference>
<dbReference type="EnsemblMetazoa" id="XM_777758">
    <property type="protein sequence ID" value="XP_782851"/>
    <property type="gene ID" value="LOC577536"/>
</dbReference>
<dbReference type="GeneID" id="577536"/>
<feature type="transmembrane region" description="Helical" evidence="9">
    <location>
        <begin position="180"/>
        <end position="201"/>
    </location>
</feature>
<proteinExistence type="inferred from homology"/>
<evidence type="ECO:0000256" key="4">
    <source>
        <dbReference type="ARBA" id="ARBA00022989"/>
    </source>
</evidence>
<dbReference type="OrthoDB" id="2133758at2759"/>
<keyword evidence="5 9" id="KW-0472">Membrane</keyword>
<feature type="transmembrane region" description="Helical" evidence="9">
    <location>
        <begin position="213"/>
        <end position="232"/>
    </location>
</feature>
<dbReference type="InParanoid" id="A0A7M7P3W3"/>
<name>A0A7M7P3W3_STRPU</name>
<evidence type="ECO:0000256" key="3">
    <source>
        <dbReference type="ARBA" id="ARBA00022692"/>
    </source>
</evidence>
<dbReference type="KEGG" id="spu:577536"/>
<evidence type="ECO:0000313" key="10">
    <source>
        <dbReference type="EnsemblMetazoa" id="XP_030845423"/>
    </source>
</evidence>
<dbReference type="Proteomes" id="UP000007110">
    <property type="component" value="Unassembled WGS sequence"/>
</dbReference>
<dbReference type="AlphaFoldDB" id="A0A7M7P3W3"/>
<evidence type="ECO:0000256" key="5">
    <source>
        <dbReference type="ARBA" id="ARBA00023136"/>
    </source>
</evidence>
<evidence type="ECO:0000256" key="2">
    <source>
        <dbReference type="ARBA" id="ARBA00007375"/>
    </source>
</evidence>
<dbReference type="GeneID" id="115918759"/>
<evidence type="ECO:0000256" key="8">
    <source>
        <dbReference type="ARBA" id="ARBA00049560"/>
    </source>
</evidence>
<dbReference type="EC" id="3.3.2.2" evidence="6"/>
<feature type="transmembrane region" description="Helical" evidence="9">
    <location>
        <begin position="101"/>
        <end position="118"/>
    </location>
</feature>
<dbReference type="OMA" id="LMFGITH"/>
<reference evidence="10" key="2">
    <citation type="submission" date="2021-01" db="UniProtKB">
        <authorList>
            <consortium name="EnsemblMetazoa"/>
        </authorList>
    </citation>
    <scope>IDENTIFICATION</scope>
</reference>
<dbReference type="GO" id="GO:0016020">
    <property type="term" value="C:membrane"/>
    <property type="evidence" value="ECO:0000318"/>
    <property type="project" value="GO_Central"/>
</dbReference>
<reference evidence="11" key="1">
    <citation type="submission" date="2015-02" db="EMBL/GenBank/DDBJ databases">
        <title>Genome sequencing for Strongylocentrotus purpuratus.</title>
        <authorList>
            <person name="Murali S."/>
            <person name="Liu Y."/>
            <person name="Vee V."/>
            <person name="English A."/>
            <person name="Wang M."/>
            <person name="Skinner E."/>
            <person name="Han Y."/>
            <person name="Muzny D.M."/>
            <person name="Worley K.C."/>
            <person name="Gibbs R.A."/>
        </authorList>
    </citation>
    <scope>NUCLEOTIDE SEQUENCE</scope>
</reference>
<dbReference type="GO" id="GO:0016787">
    <property type="term" value="F:hydrolase activity"/>
    <property type="evidence" value="ECO:0000318"/>
    <property type="project" value="GO_Central"/>
</dbReference>
<accession>A0A7M7P3W3</accession>
<evidence type="ECO:0000313" key="11">
    <source>
        <dbReference type="Proteomes" id="UP000007110"/>
    </source>
</evidence>
<dbReference type="EnsemblMetazoa" id="XM_030989563">
    <property type="protein sequence ID" value="XP_030845423"/>
    <property type="gene ID" value="LOC115918759"/>
</dbReference>
<dbReference type="PANTHER" id="PTHR31885">
    <property type="entry name" value="GH04784P"/>
    <property type="match status" value="1"/>
</dbReference>
<dbReference type="InterPro" id="IPR012506">
    <property type="entry name" value="TMEM86B-like"/>
</dbReference>
<comment type="catalytic activity">
    <reaction evidence="8">
        <text>a 1-O-(1Z-alkenyl)-sn-glycero-3-phosphocholine + H2O = a 2,3-saturated aldehyde + sn-glycerol 3-phosphocholine</text>
        <dbReference type="Rhea" id="RHEA:22544"/>
        <dbReference type="ChEBI" id="CHEBI:15377"/>
        <dbReference type="ChEBI" id="CHEBI:16870"/>
        <dbReference type="ChEBI" id="CHEBI:73359"/>
        <dbReference type="ChEBI" id="CHEBI:77287"/>
        <dbReference type="EC" id="3.3.2.2"/>
    </reaction>
</comment>
<evidence type="ECO:0000256" key="6">
    <source>
        <dbReference type="ARBA" id="ARBA00035673"/>
    </source>
</evidence>
<evidence type="ECO:0000256" key="1">
    <source>
        <dbReference type="ARBA" id="ARBA00004141"/>
    </source>
</evidence>
<comment type="subcellular location">
    <subcellularLocation>
        <location evidence="1">Membrane</location>
        <topology evidence="1">Multi-pass membrane protein</topology>
    </subcellularLocation>
</comment>
<protein>
    <recommendedName>
        <fullName evidence="6">lysoplasmalogenase</fullName>
        <ecNumber evidence="6">3.3.2.2</ecNumber>
    </recommendedName>
</protein>
<feature type="transmembrane region" description="Helical" evidence="9">
    <location>
        <begin position="150"/>
        <end position="168"/>
    </location>
</feature>
<keyword evidence="4 9" id="KW-1133">Transmembrane helix</keyword>
<organism evidence="10 11">
    <name type="scientific">Strongylocentrotus purpuratus</name>
    <name type="common">Purple sea urchin</name>
    <dbReference type="NCBI Taxonomy" id="7668"/>
    <lineage>
        <taxon>Eukaryota</taxon>
        <taxon>Metazoa</taxon>
        <taxon>Echinodermata</taxon>
        <taxon>Eleutherozoa</taxon>
        <taxon>Echinozoa</taxon>
        <taxon>Echinoidea</taxon>
        <taxon>Euechinoidea</taxon>
        <taxon>Echinacea</taxon>
        <taxon>Camarodonta</taxon>
        <taxon>Echinidea</taxon>
        <taxon>Strongylocentrotidae</taxon>
        <taxon>Strongylocentrotus</taxon>
    </lineage>
</organism>
<comment type="similarity">
    <text evidence="2">Belongs to the TMEM86 family.</text>
</comment>
<comment type="catalytic activity">
    <reaction evidence="7">
        <text>a 1-O-(1Z-alkenyl)-sn-glycero-3-phosphoethanolamine + H2O = a 2,3-saturated aldehyde + sn-glycero-3-phosphoethanolamine</text>
        <dbReference type="Rhea" id="RHEA:16905"/>
        <dbReference type="ChEBI" id="CHEBI:15377"/>
        <dbReference type="ChEBI" id="CHEBI:73359"/>
        <dbReference type="ChEBI" id="CHEBI:77288"/>
        <dbReference type="ChEBI" id="CHEBI:143890"/>
        <dbReference type="EC" id="3.3.2.2"/>
    </reaction>
</comment>
<dbReference type="PANTHER" id="PTHR31885:SF6">
    <property type="entry name" value="GH04784P"/>
    <property type="match status" value="1"/>
</dbReference>
<keyword evidence="11" id="KW-1185">Reference proteome</keyword>
<dbReference type="Pfam" id="PF07947">
    <property type="entry name" value="YhhN"/>
    <property type="match status" value="1"/>
</dbReference>